<keyword evidence="5" id="KW-0479">Metal-binding</keyword>
<dbReference type="RefSeq" id="WP_272984987.1">
    <property type="nucleotide sequence ID" value="NZ_DSFH01000024.1"/>
</dbReference>
<evidence type="ECO:0000256" key="3">
    <source>
        <dbReference type="ARBA" id="ARBA00012640"/>
    </source>
</evidence>
<dbReference type="InterPro" id="IPR036412">
    <property type="entry name" value="HAD-like_sf"/>
</dbReference>
<evidence type="ECO:0000256" key="8">
    <source>
        <dbReference type="ARBA" id="ARBA00023299"/>
    </source>
</evidence>
<keyword evidence="4" id="KW-0028">Amino-acid biosynthesis</keyword>
<dbReference type="EMBL" id="DSFH01000024">
    <property type="protein sequence ID" value="HEW63697.1"/>
    <property type="molecule type" value="Genomic_DNA"/>
</dbReference>
<dbReference type="InterPro" id="IPR050582">
    <property type="entry name" value="HAD-like_SerB"/>
</dbReference>
<dbReference type="AlphaFoldDB" id="A0A7C2Z2F1"/>
<proteinExistence type="predicted"/>
<dbReference type="InterPro" id="IPR006386">
    <property type="entry name" value="HAD-SF_hydro_IB_PSP-like_arc"/>
</dbReference>
<dbReference type="InterPro" id="IPR023214">
    <property type="entry name" value="HAD_sf"/>
</dbReference>
<dbReference type="GO" id="GO:0006564">
    <property type="term" value="P:L-serine biosynthetic process"/>
    <property type="evidence" value="ECO:0007669"/>
    <property type="project" value="UniProtKB-KW"/>
</dbReference>
<evidence type="ECO:0000256" key="6">
    <source>
        <dbReference type="ARBA" id="ARBA00022801"/>
    </source>
</evidence>
<dbReference type="GO" id="GO:0000287">
    <property type="term" value="F:magnesium ion binding"/>
    <property type="evidence" value="ECO:0007669"/>
    <property type="project" value="TreeGrafter"/>
</dbReference>
<dbReference type="SUPFAM" id="SSF56784">
    <property type="entry name" value="HAD-like"/>
    <property type="match status" value="1"/>
</dbReference>
<organism evidence="9">
    <name type="scientific">Fervidicoccus fontis</name>
    <dbReference type="NCBI Taxonomy" id="683846"/>
    <lineage>
        <taxon>Archaea</taxon>
        <taxon>Thermoproteota</taxon>
        <taxon>Thermoprotei</taxon>
        <taxon>Fervidicoccales</taxon>
        <taxon>Fervidicoccaceae</taxon>
        <taxon>Fervidicoccus</taxon>
    </lineage>
</organism>
<dbReference type="EC" id="3.1.3.3" evidence="3"/>
<dbReference type="Proteomes" id="UP000886076">
    <property type="component" value="Unassembled WGS sequence"/>
</dbReference>
<dbReference type="GO" id="GO:0005737">
    <property type="term" value="C:cytoplasm"/>
    <property type="evidence" value="ECO:0007669"/>
    <property type="project" value="TreeGrafter"/>
</dbReference>
<keyword evidence="6 9" id="KW-0378">Hydrolase</keyword>
<keyword evidence="8" id="KW-0718">Serine biosynthesis</keyword>
<dbReference type="NCBIfam" id="TIGR01488">
    <property type="entry name" value="HAD-SF-IB"/>
    <property type="match status" value="1"/>
</dbReference>
<sequence length="229" mass="25891">MNKVKLVAFDVDGVFLENRNSWDTVSSFLGTEKNTQNYQLFISGKISYYEWMYLDTLSWIRGSKKGYVSKEDLERAFQSIKVKVEVVDLAKRLRQSGKKIVLLSGGIDVFVRKVALMIGEDVTWFANILIFDSNGRLVPGGIPLVPAGKKGEILRRIREKLNIVKKETAFIGDSAWDKEGFTESGLSILYNGIKEELSEMKVCAVAENVEEVEKIINLYEAGEILCEDF</sequence>
<evidence type="ECO:0000256" key="4">
    <source>
        <dbReference type="ARBA" id="ARBA00022605"/>
    </source>
</evidence>
<comment type="caution">
    <text evidence="9">The sequence shown here is derived from an EMBL/GenBank/DDBJ whole genome shotgun (WGS) entry which is preliminary data.</text>
</comment>
<evidence type="ECO:0000256" key="7">
    <source>
        <dbReference type="ARBA" id="ARBA00022842"/>
    </source>
</evidence>
<keyword evidence="7" id="KW-0460">Magnesium</keyword>
<evidence type="ECO:0000256" key="1">
    <source>
        <dbReference type="ARBA" id="ARBA00001946"/>
    </source>
</evidence>
<evidence type="ECO:0000313" key="9">
    <source>
        <dbReference type="EMBL" id="HEW63697.1"/>
    </source>
</evidence>
<comment type="pathway">
    <text evidence="2">Amino-acid biosynthesis; L-serine biosynthesis; L-serine from 3-phospho-D-glycerate: step 3/3.</text>
</comment>
<dbReference type="PANTHER" id="PTHR43344:SF2">
    <property type="entry name" value="PHOSPHOSERINE PHOSPHATASE"/>
    <property type="match status" value="1"/>
</dbReference>
<dbReference type="GO" id="GO:0036424">
    <property type="term" value="F:L-phosphoserine phosphatase activity"/>
    <property type="evidence" value="ECO:0007669"/>
    <property type="project" value="TreeGrafter"/>
</dbReference>
<dbReference type="PANTHER" id="PTHR43344">
    <property type="entry name" value="PHOSPHOSERINE PHOSPHATASE"/>
    <property type="match status" value="1"/>
</dbReference>
<accession>A0A7C2Z2F1</accession>
<comment type="cofactor">
    <cofactor evidence="1">
        <name>Mg(2+)</name>
        <dbReference type="ChEBI" id="CHEBI:18420"/>
    </cofactor>
</comment>
<protein>
    <recommendedName>
        <fullName evidence="3">phosphoserine phosphatase</fullName>
        <ecNumber evidence="3">3.1.3.3</ecNumber>
    </recommendedName>
</protein>
<reference evidence="9" key="1">
    <citation type="journal article" date="2020" name="mSystems">
        <title>Genome- and Community-Level Interaction Insights into Carbon Utilization and Element Cycling Functions of Hydrothermarchaeota in Hydrothermal Sediment.</title>
        <authorList>
            <person name="Zhou Z."/>
            <person name="Liu Y."/>
            <person name="Xu W."/>
            <person name="Pan J."/>
            <person name="Luo Z.H."/>
            <person name="Li M."/>
        </authorList>
    </citation>
    <scope>NUCLEOTIDE SEQUENCE [LARGE SCALE GENOMIC DNA]</scope>
    <source>
        <strain evidence="9">SpSt-1261</strain>
    </source>
</reference>
<dbReference type="NCBIfam" id="TIGR01491">
    <property type="entry name" value="HAD-SF-IB-PSPlk"/>
    <property type="match status" value="1"/>
</dbReference>
<evidence type="ECO:0000256" key="5">
    <source>
        <dbReference type="ARBA" id="ARBA00022723"/>
    </source>
</evidence>
<dbReference type="Pfam" id="PF00702">
    <property type="entry name" value="Hydrolase"/>
    <property type="match status" value="1"/>
</dbReference>
<evidence type="ECO:0000256" key="2">
    <source>
        <dbReference type="ARBA" id="ARBA00005135"/>
    </source>
</evidence>
<dbReference type="Gene3D" id="3.40.50.1000">
    <property type="entry name" value="HAD superfamily/HAD-like"/>
    <property type="match status" value="1"/>
</dbReference>
<name>A0A7C2Z2F1_9CREN</name>
<gene>
    <name evidence="9" type="ORF">ENO39_01370</name>
</gene>